<evidence type="ECO:0008006" key="4">
    <source>
        <dbReference type="Google" id="ProtNLM"/>
    </source>
</evidence>
<dbReference type="PANTHER" id="PTHR35936:SF25">
    <property type="entry name" value="ABC TRANSPORTER SUBSTRATE-BINDING PROTEIN"/>
    <property type="match status" value="1"/>
</dbReference>
<evidence type="ECO:0000313" key="3">
    <source>
        <dbReference type="Proteomes" id="UP000002171"/>
    </source>
</evidence>
<protein>
    <recommendedName>
        <fullName evidence="4">Solute-binding protein family 3/N-terminal domain-containing protein</fullName>
    </recommendedName>
</protein>
<keyword evidence="3" id="KW-1185">Reference proteome</keyword>
<accession>A0A7U8C1Y6</accession>
<organism evidence="2 3">
    <name type="scientific">Neptuniibacter caesariensis</name>
    <dbReference type="NCBI Taxonomy" id="207954"/>
    <lineage>
        <taxon>Bacteria</taxon>
        <taxon>Pseudomonadati</taxon>
        <taxon>Pseudomonadota</taxon>
        <taxon>Gammaproteobacteria</taxon>
        <taxon>Oceanospirillales</taxon>
        <taxon>Oceanospirillaceae</taxon>
        <taxon>Neptuniibacter</taxon>
    </lineage>
</organism>
<dbReference type="EMBL" id="AAOW01000036">
    <property type="protein sequence ID" value="EAR59699.1"/>
    <property type="molecule type" value="Genomic_DNA"/>
</dbReference>
<name>A0A7U8C1Y6_NEPCE</name>
<dbReference type="PANTHER" id="PTHR35936">
    <property type="entry name" value="MEMBRANE-BOUND LYTIC MUREIN TRANSGLYCOSYLASE F"/>
    <property type="match status" value="1"/>
</dbReference>
<comment type="similarity">
    <text evidence="1">Belongs to the bacterial solute-binding protein 3 family.</text>
</comment>
<dbReference type="Proteomes" id="UP000002171">
    <property type="component" value="Unassembled WGS sequence"/>
</dbReference>
<evidence type="ECO:0000313" key="2">
    <source>
        <dbReference type="EMBL" id="EAR59699.1"/>
    </source>
</evidence>
<comment type="caution">
    <text evidence="2">The sequence shown here is derived from an EMBL/GenBank/DDBJ whole genome shotgun (WGS) entry which is preliminary data.</text>
</comment>
<dbReference type="AlphaFoldDB" id="A0A7U8C1Y6"/>
<proteinExistence type="inferred from homology"/>
<reference evidence="2 3" key="1">
    <citation type="submission" date="2006-02" db="EMBL/GenBank/DDBJ databases">
        <authorList>
            <person name="Pinhassi J."/>
            <person name="Pedros-Alio C."/>
            <person name="Ferriera S."/>
            <person name="Johnson J."/>
            <person name="Kravitz S."/>
            <person name="Halpern A."/>
            <person name="Remington K."/>
            <person name="Beeson K."/>
            <person name="Tran B."/>
            <person name="Rogers Y.-H."/>
            <person name="Friedman R."/>
            <person name="Venter J.C."/>
        </authorList>
    </citation>
    <scope>NUCLEOTIDE SEQUENCE [LARGE SCALE GENOMIC DNA]</scope>
    <source>
        <strain evidence="2 3">MED92</strain>
    </source>
</reference>
<gene>
    <name evidence="2" type="ORF">MED92_00040</name>
</gene>
<evidence type="ECO:0000256" key="1">
    <source>
        <dbReference type="ARBA" id="ARBA00010333"/>
    </source>
</evidence>
<dbReference type="SUPFAM" id="SSF53850">
    <property type="entry name" value="Periplasmic binding protein-like II"/>
    <property type="match status" value="1"/>
</dbReference>
<sequence length="256" mass="29683">MFLRILTALFIVWAYLLPVSGQAKEIITLYTYHDTPPFITGDKTGLTYDLADYLSRHSSNVSIEVMSIPRKRLNQLIDSTAENILVPWVSPYWFKKQNLSRFIWSEELMFDASVYIWSSKASTDFNKPQDLIGYRLGGVRGYRYVGVDPLVSDNLIIRSNANNEKQLLRMLLQNRVDVGIIPYSSAQYLLWDNQWSTRFTLTNHHQFTRYLMVRSGNNSLNTQLLETVEKMKSDPIWRQVLTNYGLATDPKALLIE</sequence>
<dbReference type="Gene3D" id="3.40.190.10">
    <property type="entry name" value="Periplasmic binding protein-like II"/>
    <property type="match status" value="2"/>
</dbReference>